<evidence type="ECO:0000259" key="6">
    <source>
        <dbReference type="Pfam" id="PF00082"/>
    </source>
</evidence>
<evidence type="ECO:0000313" key="8">
    <source>
        <dbReference type="Proteomes" id="UP001163115"/>
    </source>
</evidence>
<dbReference type="InterPro" id="IPR017310">
    <property type="entry name" value="Pept_S8A_subtilisin_clostridia"/>
</dbReference>
<dbReference type="CDD" id="cd07478">
    <property type="entry name" value="Peptidases_S8_CspA-like"/>
    <property type="match status" value="1"/>
</dbReference>
<reference evidence="7" key="1">
    <citation type="submission" date="2022-11" db="EMBL/GenBank/DDBJ databases">
        <title>Lacrimispora xylanolytica sy1, complete genome.</title>
        <authorList>
            <person name="Choi S."/>
        </authorList>
    </citation>
    <scope>NUCLEOTIDE SEQUENCE</scope>
    <source>
        <strain evidence="7">Sy1</strain>
    </source>
</reference>
<protein>
    <submittedName>
        <fullName evidence="7">S8 family peptidase</fullName>
    </submittedName>
</protein>
<comment type="caution">
    <text evidence="5">Lacks conserved residue(s) required for the propagation of feature annotation.</text>
</comment>
<dbReference type="PROSITE" id="PS00137">
    <property type="entry name" value="SUBTILASE_HIS"/>
    <property type="match status" value="1"/>
</dbReference>
<dbReference type="InterPro" id="IPR050131">
    <property type="entry name" value="Peptidase_S8_subtilisin-like"/>
</dbReference>
<evidence type="ECO:0000313" key="7">
    <source>
        <dbReference type="EMBL" id="WAJ22513.1"/>
    </source>
</evidence>
<dbReference type="Gene3D" id="2.60.120.1290">
    <property type="match status" value="1"/>
</dbReference>
<comment type="similarity">
    <text evidence="1 5">Belongs to the peptidase S8 family.</text>
</comment>
<evidence type="ECO:0000256" key="2">
    <source>
        <dbReference type="ARBA" id="ARBA00022670"/>
    </source>
</evidence>
<accession>A0ABY7AAB1</accession>
<dbReference type="PROSITE" id="PS51892">
    <property type="entry name" value="SUBTILASE"/>
    <property type="match status" value="1"/>
</dbReference>
<dbReference type="PANTHER" id="PTHR43806:SF11">
    <property type="entry name" value="CEREVISIN-RELATED"/>
    <property type="match status" value="1"/>
</dbReference>
<feature type="domain" description="Peptidase S8/S53" evidence="6">
    <location>
        <begin position="410"/>
        <end position="544"/>
    </location>
</feature>
<keyword evidence="8" id="KW-1185">Reference proteome</keyword>
<keyword evidence="2" id="KW-0645">Protease</keyword>
<dbReference type="Pfam" id="PF00082">
    <property type="entry name" value="Peptidase_S8"/>
    <property type="match status" value="2"/>
</dbReference>
<keyword evidence="3" id="KW-0378">Hydrolase</keyword>
<proteinExistence type="inferred from homology"/>
<dbReference type="InterPro" id="IPR034045">
    <property type="entry name" value="Pep_S8_CspA-like"/>
</dbReference>
<dbReference type="InterPro" id="IPR000209">
    <property type="entry name" value="Peptidase_S8/S53_dom"/>
</dbReference>
<dbReference type="RefSeq" id="WP_268114315.1">
    <property type="nucleotide sequence ID" value="NZ_CP113524.1"/>
</dbReference>
<feature type="domain" description="Peptidase S8/S53" evidence="6">
    <location>
        <begin position="88"/>
        <end position="282"/>
    </location>
</feature>
<dbReference type="EMBL" id="CP113524">
    <property type="protein sequence ID" value="WAJ22513.1"/>
    <property type="molecule type" value="Genomic_DNA"/>
</dbReference>
<sequence>MSKILDNDYFDLIISNISVPAFDTGDNITFLTDRSSLVHILRSEMDPCILGSQPYNTFPALFTLESIISIEKSGIGTVQRNPFLSLYGRGIIIGVIDTGIDYLHEAFRNNDGTTRIQSIWDQTVQTGTIPEGFTFGSEYTRDTINEALRSEDPLSIVPTVDTNGHGTAITSIIAGKPNEDESFSGIVTEADIVVVKLKEAKNNLKELFFVKPEAYCFQESDLLLGVRYLQSIAQKIGRPIVICVALGSNQGGHDGRGVFSSYLTYLVQLPGFGVSVSAGNEGNKRRHYFNSTTTAPYYHDFELRVGENEPEFWMEIWPYAPERISIDISSPNRESTQRVFPTINDCREFNFIFTQSLIWVNNIVLEEETGDQLILIRFRNPASGIWYFRAQSVGNEPFSFHCWLPSGDLISNETFFLNPNPDTTITSPGNGTNQLTVTAYNQLTDSILGESSRGYARNGLVKPDIAAPGFEVPCAVPGGNLYGTITGTGAASAHAAGIIAMVMEWAVPRGNYPSMTGNDINRLIIRGARRSTTEIYPNNVWGYGQIDINNLFQSLTNI</sequence>
<dbReference type="PANTHER" id="PTHR43806">
    <property type="entry name" value="PEPTIDASE S8"/>
    <property type="match status" value="1"/>
</dbReference>
<dbReference type="PROSITE" id="PS00136">
    <property type="entry name" value="SUBTILASE_ASP"/>
    <property type="match status" value="1"/>
</dbReference>
<dbReference type="InterPro" id="IPR036852">
    <property type="entry name" value="Peptidase_S8/S53_dom_sf"/>
</dbReference>
<dbReference type="PIRSF" id="PIRSF037894">
    <property type="entry name" value="Subtilisin_rel_CspABC"/>
    <property type="match status" value="1"/>
</dbReference>
<dbReference type="Proteomes" id="UP001163115">
    <property type="component" value="Chromosome"/>
</dbReference>
<dbReference type="InterPro" id="IPR015500">
    <property type="entry name" value="Peptidase_S8_subtilisin-rel"/>
</dbReference>
<evidence type="ECO:0000256" key="3">
    <source>
        <dbReference type="ARBA" id="ARBA00022801"/>
    </source>
</evidence>
<dbReference type="SUPFAM" id="SSF52743">
    <property type="entry name" value="Subtilisin-like"/>
    <property type="match status" value="1"/>
</dbReference>
<dbReference type="PRINTS" id="PR00723">
    <property type="entry name" value="SUBTILISIN"/>
</dbReference>
<organism evidence="7 8">
    <name type="scientific">Lacrimispora xylanolytica</name>
    <dbReference type="NCBI Taxonomy" id="29375"/>
    <lineage>
        <taxon>Bacteria</taxon>
        <taxon>Bacillati</taxon>
        <taxon>Bacillota</taxon>
        <taxon>Clostridia</taxon>
        <taxon>Lachnospirales</taxon>
        <taxon>Lachnospiraceae</taxon>
        <taxon>Lacrimispora</taxon>
    </lineage>
</organism>
<dbReference type="InterPro" id="IPR022398">
    <property type="entry name" value="Peptidase_S8_His-AS"/>
</dbReference>
<evidence type="ECO:0000256" key="4">
    <source>
        <dbReference type="ARBA" id="ARBA00022825"/>
    </source>
</evidence>
<dbReference type="InterPro" id="IPR023827">
    <property type="entry name" value="Peptidase_S8_Asp-AS"/>
</dbReference>
<name>A0ABY7AAB1_9FIRM</name>
<dbReference type="Gene3D" id="3.40.50.200">
    <property type="entry name" value="Peptidase S8/S53 domain"/>
    <property type="match status" value="1"/>
</dbReference>
<evidence type="ECO:0000256" key="1">
    <source>
        <dbReference type="ARBA" id="ARBA00011073"/>
    </source>
</evidence>
<keyword evidence="4" id="KW-0720">Serine protease</keyword>
<gene>
    <name evidence="7" type="ORF">OW255_13115</name>
</gene>
<evidence type="ECO:0000256" key="5">
    <source>
        <dbReference type="PROSITE-ProRule" id="PRU01240"/>
    </source>
</evidence>